<gene>
    <name evidence="2" type="ORF">AC529_14410</name>
</gene>
<dbReference type="PATRIC" id="fig|665004.4.peg.2018"/>
<sequence length="66" mass="6228">MGRARAVAVVVVPLALALGSTAVVRVCEVAGLVAVGDGVRAAGASGLGGVFSPVASAGRGSQRSVP</sequence>
<feature type="chain" id="PRO_5039321693" evidence="1">
    <location>
        <begin position="23"/>
        <end position="66"/>
    </location>
</feature>
<dbReference type="AlphaFoldDB" id="A0A147KFI4"/>
<accession>A0A147KFI4</accession>
<evidence type="ECO:0000313" key="3">
    <source>
        <dbReference type="Proteomes" id="UP000074382"/>
    </source>
</evidence>
<organism evidence="2 3">
    <name type="scientific">Thermobifida cellulosilytica TB100</name>
    <dbReference type="NCBI Taxonomy" id="665004"/>
    <lineage>
        <taxon>Bacteria</taxon>
        <taxon>Bacillati</taxon>
        <taxon>Actinomycetota</taxon>
        <taxon>Actinomycetes</taxon>
        <taxon>Streptosporangiales</taxon>
        <taxon>Nocardiopsidaceae</taxon>
        <taxon>Thermobifida</taxon>
    </lineage>
</organism>
<reference evidence="3" key="1">
    <citation type="journal article" date="2017" name="Acta Aliment.">
        <title>Plant polysaccharide degrading enzyme system of Thermpbifida cellulosilytica TB100 revealed by de novo genome project data.</title>
        <authorList>
            <person name="Toth A."/>
            <person name="Baka E."/>
            <person name="Luzics S."/>
            <person name="Bata-Vidacs I."/>
            <person name="Nagy I."/>
            <person name="Balint B."/>
            <person name="Herceg R."/>
            <person name="Olasz F."/>
            <person name="Wilk T."/>
            <person name="Nagy T."/>
            <person name="Kriszt B."/>
            <person name="Nagy I."/>
            <person name="Kukolya J."/>
        </authorList>
    </citation>
    <scope>NUCLEOTIDE SEQUENCE [LARGE SCALE GENOMIC DNA]</scope>
    <source>
        <strain evidence="3">TB100</strain>
    </source>
</reference>
<keyword evidence="3" id="KW-1185">Reference proteome</keyword>
<name>A0A147KFI4_THECS</name>
<comment type="caution">
    <text evidence="2">The sequence shown here is derived from an EMBL/GenBank/DDBJ whole genome shotgun (WGS) entry which is preliminary data.</text>
</comment>
<dbReference type="EMBL" id="LGEM01000101">
    <property type="protein sequence ID" value="KUP95999.1"/>
    <property type="molecule type" value="Genomic_DNA"/>
</dbReference>
<evidence type="ECO:0000313" key="2">
    <source>
        <dbReference type="EMBL" id="KUP95999.1"/>
    </source>
</evidence>
<feature type="signal peptide" evidence="1">
    <location>
        <begin position="1"/>
        <end position="22"/>
    </location>
</feature>
<proteinExistence type="predicted"/>
<evidence type="ECO:0000256" key="1">
    <source>
        <dbReference type="SAM" id="SignalP"/>
    </source>
</evidence>
<keyword evidence="1" id="KW-0732">Signal</keyword>
<protein>
    <submittedName>
        <fullName evidence="2">Uncharacterized protein</fullName>
    </submittedName>
</protein>
<dbReference type="Proteomes" id="UP000074382">
    <property type="component" value="Unassembled WGS sequence"/>
</dbReference>